<organism evidence="1">
    <name type="scientific">Arundo donax</name>
    <name type="common">Giant reed</name>
    <name type="synonym">Donax arundinaceus</name>
    <dbReference type="NCBI Taxonomy" id="35708"/>
    <lineage>
        <taxon>Eukaryota</taxon>
        <taxon>Viridiplantae</taxon>
        <taxon>Streptophyta</taxon>
        <taxon>Embryophyta</taxon>
        <taxon>Tracheophyta</taxon>
        <taxon>Spermatophyta</taxon>
        <taxon>Magnoliopsida</taxon>
        <taxon>Liliopsida</taxon>
        <taxon>Poales</taxon>
        <taxon>Poaceae</taxon>
        <taxon>PACMAD clade</taxon>
        <taxon>Arundinoideae</taxon>
        <taxon>Arundineae</taxon>
        <taxon>Arundo</taxon>
    </lineage>
</organism>
<dbReference type="AlphaFoldDB" id="A0A0A9HRD2"/>
<reference evidence="1" key="2">
    <citation type="journal article" date="2015" name="Data Brief">
        <title>Shoot transcriptome of the giant reed, Arundo donax.</title>
        <authorList>
            <person name="Barrero R.A."/>
            <person name="Guerrero F.D."/>
            <person name="Moolhuijzen P."/>
            <person name="Goolsby J.A."/>
            <person name="Tidwell J."/>
            <person name="Bellgard S.E."/>
            <person name="Bellgard M.I."/>
        </authorList>
    </citation>
    <scope>NUCLEOTIDE SEQUENCE</scope>
    <source>
        <tissue evidence="1">Shoot tissue taken approximately 20 cm above the soil surface</tissue>
    </source>
</reference>
<proteinExistence type="predicted"/>
<dbReference type="EMBL" id="GBRH01159497">
    <property type="protein sequence ID" value="JAE38399.1"/>
    <property type="molecule type" value="Transcribed_RNA"/>
</dbReference>
<accession>A0A0A9HRD2</accession>
<sequence>MYLHSIYPYSLPPEIVSDVTTDLGEVRC</sequence>
<reference evidence="1" key="1">
    <citation type="submission" date="2014-09" db="EMBL/GenBank/DDBJ databases">
        <authorList>
            <person name="Magalhaes I.L.F."/>
            <person name="Oliveira U."/>
            <person name="Santos F.R."/>
            <person name="Vidigal T.H.D.A."/>
            <person name="Brescovit A.D."/>
            <person name="Santos A.J."/>
        </authorList>
    </citation>
    <scope>NUCLEOTIDE SEQUENCE</scope>
    <source>
        <tissue evidence="1">Shoot tissue taken approximately 20 cm above the soil surface</tissue>
    </source>
</reference>
<evidence type="ECO:0000313" key="1">
    <source>
        <dbReference type="EMBL" id="JAE38399.1"/>
    </source>
</evidence>
<name>A0A0A9HRD2_ARUDO</name>
<protein>
    <submittedName>
        <fullName evidence="1">Uncharacterized protein</fullName>
    </submittedName>
</protein>